<dbReference type="EMBL" id="JAFGIX010000069">
    <property type="protein sequence ID" value="MBN1574183.1"/>
    <property type="molecule type" value="Genomic_DNA"/>
</dbReference>
<dbReference type="CDD" id="cd07361">
    <property type="entry name" value="MEMO_like"/>
    <property type="match status" value="1"/>
</dbReference>
<comment type="similarity">
    <text evidence="1">Belongs to the MEMO1 family.</text>
</comment>
<comment type="caution">
    <text evidence="2">The sequence shown here is derived from an EMBL/GenBank/DDBJ whole genome shotgun (WGS) entry which is preliminary data.</text>
</comment>
<reference evidence="2" key="1">
    <citation type="journal article" date="2021" name="Environ. Microbiol.">
        <title>Genomic characterization of three novel Desulfobacterota classes expand the metabolic and phylogenetic diversity of the phylum.</title>
        <authorList>
            <person name="Murphy C.L."/>
            <person name="Biggerstaff J."/>
            <person name="Eichhorn A."/>
            <person name="Ewing E."/>
            <person name="Shahan R."/>
            <person name="Soriano D."/>
            <person name="Stewart S."/>
            <person name="VanMol K."/>
            <person name="Walker R."/>
            <person name="Walters P."/>
            <person name="Elshahed M.S."/>
            <person name="Youssef N.H."/>
        </authorList>
    </citation>
    <scope>NUCLEOTIDE SEQUENCE</scope>
    <source>
        <strain evidence="2">Zod_Metabat.24</strain>
    </source>
</reference>
<protein>
    <submittedName>
        <fullName evidence="2">AmmeMemoRadiSam system protein B</fullName>
    </submittedName>
</protein>
<dbReference type="AlphaFoldDB" id="A0A9D8KHE8"/>
<dbReference type="PANTHER" id="PTHR11060">
    <property type="entry name" value="PROTEIN MEMO1"/>
    <property type="match status" value="1"/>
</dbReference>
<gene>
    <name evidence="2" type="primary">amrB</name>
    <name evidence="2" type="ORF">JW984_13380</name>
</gene>
<sequence>MPLLDYPMLRNVEVIPVDLKGKPGVALRDPLCYAEEMIALPSDALAVLQFFDGKRSIDDILKEIHVQYGGEGVINIEDIETLAVSLDDHLFLVSERFLREKRRIDQEFYRSDIRHSVHAGLSYNSDPEGLVGELSSYFSKAAPVSQEIAGTGDGLRAVIAPHISIASGGECFAHSYSVVKASRKADLYVILGIGHAGLENLFAGTKKDFETPLGTVKTDTEFMDRLSVGFGGENGGRLFSGEALHRTEHTIEFQAVLLKYIFGEEPFVIAPILTSFPYQLVVEDRFKDDKELIEQFISALRSEIGSYSGRVVIISSVDFAHVGVKYGAEKPLTAEELEDVKRRDDEMIEIICEGDAERFASHVGEDDDKRNICGFSSIYIMLRVIEGLKGRLLRYDKTIMDNQNSTVTFAGMAFTDN</sequence>
<dbReference type="PANTHER" id="PTHR11060:SF0">
    <property type="entry name" value="PROTEIN MEMO1"/>
    <property type="match status" value="1"/>
</dbReference>
<dbReference type="Gene3D" id="3.40.830.10">
    <property type="entry name" value="LigB-like"/>
    <property type="match status" value="1"/>
</dbReference>
<evidence type="ECO:0000256" key="1">
    <source>
        <dbReference type="ARBA" id="ARBA00006315"/>
    </source>
</evidence>
<evidence type="ECO:0000313" key="2">
    <source>
        <dbReference type="EMBL" id="MBN1574183.1"/>
    </source>
</evidence>
<name>A0A9D8KHE8_9DELT</name>
<dbReference type="InterPro" id="IPR002737">
    <property type="entry name" value="MEMO1_fam"/>
</dbReference>
<dbReference type="Proteomes" id="UP000809273">
    <property type="component" value="Unassembled WGS sequence"/>
</dbReference>
<organism evidence="2 3">
    <name type="scientific">Candidatus Zymogenus saltonus</name>
    <dbReference type="NCBI Taxonomy" id="2844893"/>
    <lineage>
        <taxon>Bacteria</taxon>
        <taxon>Deltaproteobacteria</taxon>
        <taxon>Candidatus Zymogenia</taxon>
        <taxon>Candidatus Zymogeniales</taxon>
        <taxon>Candidatus Zymogenaceae</taxon>
        <taxon>Candidatus Zymogenus</taxon>
    </lineage>
</organism>
<proteinExistence type="inferred from homology"/>
<reference evidence="2" key="2">
    <citation type="submission" date="2021-01" db="EMBL/GenBank/DDBJ databases">
        <authorList>
            <person name="Hahn C.R."/>
            <person name="Youssef N.H."/>
            <person name="Elshahed M."/>
        </authorList>
    </citation>
    <scope>NUCLEOTIDE SEQUENCE</scope>
    <source>
        <strain evidence="2">Zod_Metabat.24</strain>
    </source>
</reference>
<dbReference type="NCBIfam" id="TIGR04336">
    <property type="entry name" value="AmmeMemoSam_B"/>
    <property type="match status" value="1"/>
</dbReference>
<accession>A0A9D8KHE8</accession>
<dbReference type="Pfam" id="PF01875">
    <property type="entry name" value="Memo"/>
    <property type="match status" value="1"/>
</dbReference>
<evidence type="ECO:0000313" key="3">
    <source>
        <dbReference type="Proteomes" id="UP000809273"/>
    </source>
</evidence>